<dbReference type="AlphaFoldDB" id="A0A642V5F6"/>
<feature type="compositionally biased region" description="Polar residues" evidence="1">
    <location>
        <begin position="287"/>
        <end position="303"/>
    </location>
</feature>
<dbReference type="Proteomes" id="UP000761534">
    <property type="component" value="Unassembled WGS sequence"/>
</dbReference>
<keyword evidence="3" id="KW-1185">Reference proteome</keyword>
<feature type="compositionally biased region" description="Acidic residues" evidence="1">
    <location>
        <begin position="93"/>
        <end position="107"/>
    </location>
</feature>
<accession>A0A642V5F6</accession>
<dbReference type="EMBL" id="SWFS01000193">
    <property type="protein sequence ID" value="KAA8914777.1"/>
    <property type="molecule type" value="Genomic_DNA"/>
</dbReference>
<organism evidence="2 3">
    <name type="scientific">Trichomonascus ciferrii</name>
    <dbReference type="NCBI Taxonomy" id="44093"/>
    <lineage>
        <taxon>Eukaryota</taxon>
        <taxon>Fungi</taxon>
        <taxon>Dikarya</taxon>
        <taxon>Ascomycota</taxon>
        <taxon>Saccharomycotina</taxon>
        <taxon>Dipodascomycetes</taxon>
        <taxon>Dipodascales</taxon>
        <taxon>Trichomonascaceae</taxon>
        <taxon>Trichomonascus</taxon>
        <taxon>Trichomonascus ciferrii complex</taxon>
    </lineage>
</organism>
<reference evidence="2" key="1">
    <citation type="journal article" date="2019" name="G3 (Bethesda)">
        <title>Genome Assemblies of Two Rare Opportunistic Yeast Pathogens: Diutina rugosa (syn. Candida rugosa) and Trichomonascus ciferrii (syn. Candida ciferrii).</title>
        <authorList>
            <person name="Mixao V."/>
            <person name="Saus E."/>
            <person name="Hansen A.P."/>
            <person name="Lass-Florl C."/>
            <person name="Gabaldon T."/>
        </authorList>
    </citation>
    <scope>NUCLEOTIDE SEQUENCE</scope>
    <source>
        <strain evidence="2">CBS 4856</strain>
    </source>
</reference>
<protein>
    <submittedName>
        <fullName evidence="2">Uncharacterized protein</fullName>
    </submittedName>
</protein>
<evidence type="ECO:0000256" key="1">
    <source>
        <dbReference type="SAM" id="MobiDB-lite"/>
    </source>
</evidence>
<feature type="compositionally biased region" description="Polar residues" evidence="1">
    <location>
        <begin position="158"/>
        <end position="203"/>
    </location>
</feature>
<feature type="compositionally biased region" description="Low complexity" evidence="1">
    <location>
        <begin position="108"/>
        <end position="126"/>
    </location>
</feature>
<comment type="caution">
    <text evidence="2">The sequence shown here is derived from an EMBL/GenBank/DDBJ whole genome shotgun (WGS) entry which is preliminary data.</text>
</comment>
<dbReference type="OrthoDB" id="5377012at2759"/>
<evidence type="ECO:0000313" key="3">
    <source>
        <dbReference type="Proteomes" id="UP000761534"/>
    </source>
</evidence>
<dbReference type="VEuPathDB" id="FungiDB:TRICI_002836"/>
<feature type="compositionally biased region" description="Polar residues" evidence="1">
    <location>
        <begin position="251"/>
        <end position="270"/>
    </location>
</feature>
<sequence length="303" mass="31137">MTGPTTTATAATADGATKRPSASGSSSNGGGGKFGWVRRLMTRTSRTAIGPKASSHHHHHPHPHPQEQEQEPAPVDEAGSIGASRRSVTSSVELEEDVDDDGPEEQTEATANQTATTTSSSGNTGQSRVQIIASDRPPASLVSGDNESVGSASKRRSNSQFTVPSVSRTSITTVSPSIQSSDAASTNTQPSSSLAPLQQTPTSGTGGMDTASVITIASSSKHHSRRSFDTNASTMAIAPESLLSRGGSMDSLPNKSLTSSRHLSTASPSFKTDDDDVSIQSGAIVGGNTQSPVVDDASSSHWK</sequence>
<feature type="compositionally biased region" description="Low complexity" evidence="1">
    <location>
        <begin position="1"/>
        <end position="26"/>
    </location>
</feature>
<evidence type="ECO:0000313" key="2">
    <source>
        <dbReference type="EMBL" id="KAA8914777.1"/>
    </source>
</evidence>
<feature type="region of interest" description="Disordered" evidence="1">
    <location>
        <begin position="1"/>
        <end position="303"/>
    </location>
</feature>
<gene>
    <name evidence="2" type="ORF">TRICI_002836</name>
</gene>
<name>A0A642V5F6_9ASCO</name>
<proteinExistence type="predicted"/>
<feature type="compositionally biased region" description="Basic residues" evidence="1">
    <location>
        <begin position="54"/>
        <end position="63"/>
    </location>
</feature>